<dbReference type="InterPro" id="IPR008251">
    <property type="entry name" value="Chromo_shadow_dom"/>
</dbReference>
<gene>
    <name evidence="5" type="ORF">R3P38DRAFT_960374</name>
</gene>
<evidence type="ECO:0000259" key="4">
    <source>
        <dbReference type="PROSITE" id="PS50013"/>
    </source>
</evidence>
<comment type="subcellular location">
    <subcellularLocation>
        <location evidence="1">Nucleus</location>
    </subcellularLocation>
</comment>
<dbReference type="GO" id="GO:0006338">
    <property type="term" value="P:chromatin remodeling"/>
    <property type="evidence" value="ECO:0007669"/>
    <property type="project" value="UniProtKB-ARBA"/>
</dbReference>
<protein>
    <recommendedName>
        <fullName evidence="4">Chromo domain-containing protein</fullName>
    </recommendedName>
</protein>
<reference evidence="5 6" key="1">
    <citation type="journal article" date="2024" name="J Genomics">
        <title>Draft genome sequencing and assembly of Favolaschia claudopus CIRM-BRFM 2984 isolated from oak limbs.</title>
        <authorList>
            <person name="Navarro D."/>
            <person name="Drula E."/>
            <person name="Chaduli D."/>
            <person name="Cazenave R."/>
            <person name="Ahrendt S."/>
            <person name="Wang J."/>
            <person name="Lipzen A."/>
            <person name="Daum C."/>
            <person name="Barry K."/>
            <person name="Grigoriev I.V."/>
            <person name="Favel A."/>
            <person name="Rosso M.N."/>
            <person name="Martin F."/>
        </authorList>
    </citation>
    <scope>NUCLEOTIDE SEQUENCE [LARGE SCALE GENOMIC DNA]</scope>
    <source>
        <strain evidence="5 6">CIRM-BRFM 2984</strain>
    </source>
</reference>
<dbReference type="Pfam" id="PF01393">
    <property type="entry name" value="Chromo_shadow"/>
    <property type="match status" value="1"/>
</dbReference>
<feature type="region of interest" description="Disordered" evidence="3">
    <location>
        <begin position="308"/>
        <end position="346"/>
    </location>
</feature>
<dbReference type="InterPro" id="IPR016197">
    <property type="entry name" value="Chromo-like_dom_sf"/>
</dbReference>
<evidence type="ECO:0000256" key="1">
    <source>
        <dbReference type="ARBA" id="ARBA00004123"/>
    </source>
</evidence>
<feature type="compositionally biased region" description="Basic and acidic residues" evidence="3">
    <location>
        <begin position="330"/>
        <end position="346"/>
    </location>
</feature>
<dbReference type="Gene3D" id="2.40.50.40">
    <property type="match status" value="2"/>
</dbReference>
<dbReference type="SMART" id="SM00300">
    <property type="entry name" value="ChSh"/>
    <property type="match status" value="1"/>
</dbReference>
<evidence type="ECO:0000256" key="3">
    <source>
        <dbReference type="SAM" id="MobiDB-lite"/>
    </source>
</evidence>
<dbReference type="CDD" id="cd00024">
    <property type="entry name" value="CD_CSD"/>
    <property type="match status" value="1"/>
</dbReference>
<dbReference type="GO" id="GO:0005634">
    <property type="term" value="C:nucleus"/>
    <property type="evidence" value="ECO:0007669"/>
    <property type="project" value="UniProtKB-SubCell"/>
</dbReference>
<feature type="compositionally biased region" description="Basic and acidic residues" evidence="3">
    <location>
        <begin position="107"/>
        <end position="122"/>
    </location>
</feature>
<feature type="region of interest" description="Disordered" evidence="3">
    <location>
        <begin position="175"/>
        <end position="273"/>
    </location>
</feature>
<name>A0AAW0E5N0_9AGAR</name>
<accession>A0AAW0E5N0</accession>
<dbReference type="InterPro" id="IPR000953">
    <property type="entry name" value="Chromo/chromo_shadow_dom"/>
</dbReference>
<feature type="compositionally biased region" description="Polar residues" evidence="3">
    <location>
        <begin position="81"/>
        <end position="103"/>
    </location>
</feature>
<dbReference type="PROSITE" id="PS50013">
    <property type="entry name" value="CHROMO_2"/>
    <property type="match status" value="1"/>
</dbReference>
<dbReference type="AlphaFoldDB" id="A0AAW0E5N0"/>
<keyword evidence="6" id="KW-1185">Reference proteome</keyword>
<proteinExistence type="predicted"/>
<keyword evidence="2" id="KW-0539">Nucleus</keyword>
<dbReference type="EMBL" id="JAWWNJ010000003">
    <property type="protein sequence ID" value="KAK7059352.1"/>
    <property type="molecule type" value="Genomic_DNA"/>
</dbReference>
<dbReference type="SUPFAM" id="SSF54160">
    <property type="entry name" value="Chromo domain-like"/>
    <property type="match status" value="2"/>
</dbReference>
<organism evidence="5 6">
    <name type="scientific">Favolaschia claudopus</name>
    <dbReference type="NCBI Taxonomy" id="2862362"/>
    <lineage>
        <taxon>Eukaryota</taxon>
        <taxon>Fungi</taxon>
        <taxon>Dikarya</taxon>
        <taxon>Basidiomycota</taxon>
        <taxon>Agaricomycotina</taxon>
        <taxon>Agaricomycetes</taxon>
        <taxon>Agaricomycetidae</taxon>
        <taxon>Agaricales</taxon>
        <taxon>Marasmiineae</taxon>
        <taxon>Mycenaceae</taxon>
        <taxon>Favolaschia</taxon>
    </lineage>
</organism>
<feature type="region of interest" description="Disordered" evidence="3">
    <location>
        <begin position="80"/>
        <end position="145"/>
    </location>
</feature>
<evidence type="ECO:0000313" key="5">
    <source>
        <dbReference type="EMBL" id="KAK7059352.1"/>
    </source>
</evidence>
<sequence length="408" mass="43871">MSFTLLDRSAELKNQFLARAEGVSAVINPQKGEDIEAVLEQKLENGKSYFEVRWRDTWVPKTEVTAPELIEQFRDREARSQAANQALSNDIGSPQGPPTSSAVLASKSKDPSRAPSASREDLTQVVPPSGERSRSDSLPFTPAMLIMPSSPAENIATSEPPTSLVRTGAVLVASAAPSASQGHPTPPPAVASATFEERFESNNQPLVQAKPTPSPEAPAAGSKAASQEGSTPGGFLPSPTFSSRLSLTPVISAENVSTPKPPSTSPNPKGAEAVPSVFQEDISTVASAADSDTHQNATAELNKLVFDSSLQPDPSEGRNKRQRSLSVASSERDRPAKRTADMSQFRDKPSWEPYVRKIDAVEDANGQLFVHLTWHSGDHERVDSATAHSKFPNLLLKYYEGYLRFSDS</sequence>
<feature type="domain" description="Chromo" evidence="4">
    <location>
        <begin position="33"/>
        <end position="85"/>
    </location>
</feature>
<evidence type="ECO:0000313" key="6">
    <source>
        <dbReference type="Proteomes" id="UP001362999"/>
    </source>
</evidence>
<comment type="caution">
    <text evidence="5">The sequence shown here is derived from an EMBL/GenBank/DDBJ whole genome shotgun (WGS) entry which is preliminary data.</text>
</comment>
<evidence type="ECO:0000256" key="2">
    <source>
        <dbReference type="ARBA" id="ARBA00023242"/>
    </source>
</evidence>
<dbReference type="Proteomes" id="UP001362999">
    <property type="component" value="Unassembled WGS sequence"/>
</dbReference>